<keyword evidence="2" id="KW-1185">Reference proteome</keyword>
<dbReference type="Gene3D" id="2.30.110.10">
    <property type="entry name" value="Electron Transport, Fmn-binding Protein, Chain A"/>
    <property type="match status" value="1"/>
</dbReference>
<sequence>MTTDETTETLGGIEMTETEIEQFLTEQGHGILALADDADAYGVPISFGYDGEWLYTSLLEFGDESQKLAYLDETDTACLTTYQVSTRFDWKSVVVRGTVRQVNEDDIEYMDDVLDENAWFPTIFPPSDPMTGVRHLALVPEEMTGRKGQAYQ</sequence>
<dbReference type="OrthoDB" id="288110at2157"/>
<organism evidence="1 2">
    <name type="scientific">Halovenus aranensis</name>
    <dbReference type="NCBI Taxonomy" id="890420"/>
    <lineage>
        <taxon>Archaea</taxon>
        <taxon>Methanobacteriati</taxon>
        <taxon>Methanobacteriota</taxon>
        <taxon>Stenosarchaea group</taxon>
        <taxon>Halobacteria</taxon>
        <taxon>Halobacteriales</taxon>
        <taxon>Haloarculaceae</taxon>
        <taxon>Halovenus</taxon>
    </lineage>
</organism>
<proteinExistence type="predicted"/>
<dbReference type="Proteomes" id="UP000198856">
    <property type="component" value="Unassembled WGS sequence"/>
</dbReference>
<gene>
    <name evidence="1" type="ORF">SAMN05216226_11542</name>
</gene>
<dbReference type="InterPro" id="IPR012349">
    <property type="entry name" value="Split_barrel_FMN-bd"/>
</dbReference>
<dbReference type="RefSeq" id="WP_176765342.1">
    <property type="nucleotide sequence ID" value="NZ_FNFC01000015.1"/>
</dbReference>
<accession>A0A1G8YMP0</accession>
<dbReference type="InterPro" id="IPR024747">
    <property type="entry name" value="Pyridox_Oxase-rel"/>
</dbReference>
<evidence type="ECO:0000313" key="2">
    <source>
        <dbReference type="Proteomes" id="UP000198856"/>
    </source>
</evidence>
<dbReference type="AlphaFoldDB" id="A0A1G8YMP0"/>
<reference evidence="1 2" key="1">
    <citation type="submission" date="2016-10" db="EMBL/GenBank/DDBJ databases">
        <authorList>
            <person name="de Groot N.N."/>
        </authorList>
    </citation>
    <scope>NUCLEOTIDE SEQUENCE [LARGE SCALE GENOMIC DNA]</scope>
    <source>
        <strain evidence="1 2">IBRC-M10015</strain>
    </source>
</reference>
<dbReference type="STRING" id="890420.SAMN05216226_11542"/>
<name>A0A1G8YMP0_9EURY</name>
<evidence type="ECO:0000313" key="1">
    <source>
        <dbReference type="EMBL" id="SDK03714.1"/>
    </source>
</evidence>
<dbReference type="Pfam" id="PF12900">
    <property type="entry name" value="Pyridox_ox_2"/>
    <property type="match status" value="1"/>
</dbReference>
<dbReference type="SUPFAM" id="SSF50475">
    <property type="entry name" value="FMN-binding split barrel"/>
    <property type="match status" value="1"/>
</dbReference>
<dbReference type="EMBL" id="FNFC01000015">
    <property type="protein sequence ID" value="SDK03714.1"/>
    <property type="molecule type" value="Genomic_DNA"/>
</dbReference>
<protein>
    <submittedName>
        <fullName evidence="1">Nitroimidazol reductase NimA, pyridoxamine 5'-phosphate oxidase superfamily</fullName>
    </submittedName>
</protein>